<dbReference type="Gene3D" id="1.50.10.10">
    <property type="match status" value="1"/>
</dbReference>
<dbReference type="Pfam" id="PF17389">
    <property type="entry name" value="Bac_rhamnosid6H"/>
    <property type="match status" value="2"/>
</dbReference>
<dbReference type="EMBL" id="BNJK01000001">
    <property type="protein sequence ID" value="GHO90900.1"/>
    <property type="molecule type" value="Genomic_DNA"/>
</dbReference>
<evidence type="ECO:0000313" key="5">
    <source>
        <dbReference type="EMBL" id="GHO90900.1"/>
    </source>
</evidence>
<evidence type="ECO:0000259" key="3">
    <source>
        <dbReference type="Pfam" id="PF17389"/>
    </source>
</evidence>
<name>A0A8J3IHL5_9CHLR</name>
<proteinExistence type="predicted"/>
<dbReference type="Gene3D" id="2.60.120.260">
    <property type="entry name" value="Galactose-binding domain-like"/>
    <property type="match status" value="3"/>
</dbReference>
<evidence type="ECO:0008006" key="7">
    <source>
        <dbReference type="Google" id="ProtNLM"/>
    </source>
</evidence>
<dbReference type="InterPro" id="IPR013737">
    <property type="entry name" value="Bac_rhamnosid_N"/>
</dbReference>
<feature type="domain" description="Bacterial alpha-L-rhamnosidase N-terminal" evidence="2">
    <location>
        <begin position="34"/>
        <end position="180"/>
    </location>
</feature>
<organism evidence="5 6">
    <name type="scientific">Reticulibacter mediterranei</name>
    <dbReference type="NCBI Taxonomy" id="2778369"/>
    <lineage>
        <taxon>Bacteria</taxon>
        <taxon>Bacillati</taxon>
        <taxon>Chloroflexota</taxon>
        <taxon>Ktedonobacteria</taxon>
        <taxon>Ktedonobacterales</taxon>
        <taxon>Reticulibacteraceae</taxon>
        <taxon>Reticulibacter</taxon>
    </lineage>
</organism>
<evidence type="ECO:0000259" key="4">
    <source>
        <dbReference type="Pfam" id="PF17390"/>
    </source>
</evidence>
<dbReference type="PANTHER" id="PTHR34987:SF4">
    <property type="entry name" value="ALPHA-L-RHAMNOSIDASE C-TERMINAL DOMAIN-CONTAINING PROTEIN"/>
    <property type="match status" value="1"/>
</dbReference>
<feature type="domain" description="Alpha-L-rhamnosidase C-terminal" evidence="4">
    <location>
        <begin position="934"/>
        <end position="993"/>
    </location>
</feature>
<dbReference type="GO" id="GO:0005975">
    <property type="term" value="P:carbohydrate metabolic process"/>
    <property type="evidence" value="ECO:0007669"/>
    <property type="project" value="InterPro"/>
</dbReference>
<evidence type="ECO:0000259" key="2">
    <source>
        <dbReference type="Pfam" id="PF08531"/>
    </source>
</evidence>
<evidence type="ECO:0000313" key="6">
    <source>
        <dbReference type="Proteomes" id="UP000597444"/>
    </source>
</evidence>
<accession>A0A8J3IHL5</accession>
<dbReference type="SUPFAM" id="SSF49785">
    <property type="entry name" value="Galactose-binding domain-like"/>
    <property type="match status" value="1"/>
</dbReference>
<evidence type="ECO:0000259" key="1">
    <source>
        <dbReference type="Pfam" id="PF05592"/>
    </source>
</evidence>
<feature type="domain" description="Alpha-L-rhamnosidase six-hairpin glycosidase" evidence="3">
    <location>
        <begin position="859"/>
        <end position="931"/>
    </location>
</feature>
<dbReference type="InterPro" id="IPR035398">
    <property type="entry name" value="Bac_rhamnosid_C"/>
</dbReference>
<dbReference type="SUPFAM" id="SSF48208">
    <property type="entry name" value="Six-hairpin glycosidases"/>
    <property type="match status" value="1"/>
</dbReference>
<dbReference type="Pfam" id="PF05592">
    <property type="entry name" value="Bac_rhamnosid"/>
    <property type="match status" value="1"/>
</dbReference>
<sequence>MDFSTDARWIWQQGEASPRNLWLRLRRTFRSTQAIQHATLRVSADSRYEIFINSEWLGTGPVRSFPWYYSYDQYDITDWLQSDQENVIAARVVHWGDHTFQYIRGRGGFLCEIVLELANGQTEHIVSDASWLISPDAAFIRNTPRISIQQPFEEQYDARNEEEGWMLPGFPTDGWEAPQVIGPVGTTPWNTLAPRSIPFLTSDPIMPARVLAAELAHPLPGYRWCFDLRHRYATPSTGLRAEPIGERGRAFATEIIASQACTVTIHAEADYDTRYMLCNGQRLTHLPTTVDLHPGRNLFMITGSEWPSLLFSTTESLTFDATSIVPDASADCIWAYIGPFDERDEALIKQLATTAPANWPLVPRLSISASENMVDIQQLTSTQRFLLPSNGFCDITIDRPQPRQRIAGERSPLAENVANLLHQNAQYTTLYPQPDGDVHLVIDFDRELIGYLVLELDAPEGTIVDINFFEGIDDSGIFWTDLLRNSLRYVCREGHQIFRSHQRRGFRYASLTVRKASRPVKFYNLHNLLSTYPVERRGRFACSDPLLTNIWAVGAYTVQLCMEDTYTDCPAYEQTFWVGDARNSALVNAVAFGAYDLTDRCLRLTGQSLSRQLDVIKPPHLRDLPHLTTDHVGSGWFSQIPMWTFLWIWNVWEHYQLTDDKASLAALYPDVRECLQRCLGYLTERDLLDFPDLWNLVDWAAMDLTRDGEVTSSNALLVESLRQAAMMAEELATITPEDSASLAADAATYREVAERVYTAINQYCWSEERGAYVDTVRDEAAYQRHIARLKQPEQETFQEFVQRTRISEPTNTLVLQCHCAPPERAERILPLVMNALEGKFVGSSPDRARSWPADQVVPVGSPWFLFFTLETMLAQGKVHEVLTLIREQWGKMLEKGATTFWETFPGFRENHWSRSLCHGWSAAPAYFLSTQILGIQPTAPGYTRVRIAPHRFTLDWAEGTVPTPRGDVYVRWTQTKQGLEVETNFPTGVAGELIGEDPTGQPQYLSGTQGKVQQEQKSYHVLLSEGSHSRYLLPLHTA</sequence>
<dbReference type="RefSeq" id="WP_220201833.1">
    <property type="nucleotide sequence ID" value="NZ_BNJK01000001.1"/>
</dbReference>
<dbReference type="Pfam" id="PF17390">
    <property type="entry name" value="Bac_rhamnosid_C"/>
    <property type="match status" value="1"/>
</dbReference>
<feature type="domain" description="Alpha-L-rhamnosidase six-hairpin glycosidase" evidence="3">
    <location>
        <begin position="536"/>
        <end position="778"/>
    </location>
</feature>
<dbReference type="Proteomes" id="UP000597444">
    <property type="component" value="Unassembled WGS sequence"/>
</dbReference>
<reference evidence="5" key="1">
    <citation type="submission" date="2020-10" db="EMBL/GenBank/DDBJ databases">
        <title>Taxonomic study of unclassified bacteria belonging to the class Ktedonobacteria.</title>
        <authorList>
            <person name="Yabe S."/>
            <person name="Wang C.M."/>
            <person name="Zheng Y."/>
            <person name="Sakai Y."/>
            <person name="Cavaletti L."/>
            <person name="Monciardini P."/>
            <person name="Donadio S."/>
        </authorList>
    </citation>
    <scope>NUCLEOTIDE SEQUENCE</scope>
    <source>
        <strain evidence="5">ID150040</strain>
    </source>
</reference>
<dbReference type="InterPro" id="IPR008902">
    <property type="entry name" value="Rhamnosid_concanavalin"/>
</dbReference>
<keyword evidence="6" id="KW-1185">Reference proteome</keyword>
<gene>
    <name evidence="5" type="ORF">KSF_009480</name>
</gene>
<dbReference type="Gene3D" id="2.60.420.10">
    <property type="entry name" value="Maltose phosphorylase, domain 3"/>
    <property type="match status" value="1"/>
</dbReference>
<dbReference type="InterPro" id="IPR035396">
    <property type="entry name" value="Bac_rhamnosid6H"/>
</dbReference>
<dbReference type="Pfam" id="PF08531">
    <property type="entry name" value="Bac_rhamnosid_N"/>
    <property type="match status" value="1"/>
</dbReference>
<feature type="domain" description="Alpha-L-rhamnosidase concanavalin-like" evidence="1">
    <location>
        <begin position="439"/>
        <end position="516"/>
    </location>
</feature>
<dbReference type="PANTHER" id="PTHR34987">
    <property type="entry name" value="C, PUTATIVE (AFU_ORTHOLOGUE AFUA_3G02880)-RELATED"/>
    <property type="match status" value="1"/>
</dbReference>
<dbReference type="InterPro" id="IPR008979">
    <property type="entry name" value="Galactose-bd-like_sf"/>
</dbReference>
<dbReference type="InterPro" id="IPR012341">
    <property type="entry name" value="6hp_glycosidase-like_sf"/>
</dbReference>
<dbReference type="AlphaFoldDB" id="A0A8J3IHL5"/>
<comment type="caution">
    <text evidence="5">The sequence shown here is derived from an EMBL/GenBank/DDBJ whole genome shotgun (WGS) entry which is preliminary data.</text>
</comment>
<dbReference type="InterPro" id="IPR008928">
    <property type="entry name" value="6-hairpin_glycosidase_sf"/>
</dbReference>
<protein>
    <recommendedName>
        <fullName evidence="7">Alpha-L-rhamnosidase</fullName>
    </recommendedName>
</protein>